<feature type="repeat" description="WD" evidence="4">
    <location>
        <begin position="669"/>
        <end position="710"/>
    </location>
</feature>
<feature type="repeat" description="WD" evidence="4">
    <location>
        <begin position="276"/>
        <end position="310"/>
    </location>
</feature>
<gene>
    <name evidence="8" type="ORF">C6P40_000814</name>
</gene>
<dbReference type="SMART" id="SM00320">
    <property type="entry name" value="WD40"/>
    <property type="match status" value="12"/>
</dbReference>
<dbReference type="EMBL" id="PUHW01000140">
    <property type="protein sequence ID" value="KAG0688579.1"/>
    <property type="molecule type" value="Genomic_DNA"/>
</dbReference>
<comment type="similarity">
    <text evidence="3">Belongs to the WD repeat WDR3/UTP12 family.</text>
</comment>
<reference evidence="8" key="1">
    <citation type="submission" date="2020-11" db="EMBL/GenBank/DDBJ databases">
        <title>Kefir isolates.</title>
        <authorList>
            <person name="Marcisauskas S."/>
            <person name="Kim Y."/>
            <person name="Blasche S."/>
        </authorList>
    </citation>
    <scope>NUCLEOTIDE SEQUENCE</scope>
    <source>
        <strain evidence="8">Olga-1</strain>
    </source>
</reference>
<dbReference type="InterPro" id="IPR036322">
    <property type="entry name" value="WD40_repeat_dom_sf"/>
</dbReference>
<evidence type="ECO:0000313" key="8">
    <source>
        <dbReference type="EMBL" id="KAG0688579.1"/>
    </source>
</evidence>
<dbReference type="CDD" id="cd00200">
    <property type="entry name" value="WD40"/>
    <property type="match status" value="2"/>
</dbReference>
<comment type="caution">
    <text evidence="8">The sequence shown here is derived from an EMBL/GenBank/DDBJ whole genome shotgun (WGS) entry which is preliminary data.</text>
</comment>
<dbReference type="InterPro" id="IPR042460">
    <property type="entry name" value="DCN1-like_PONY"/>
</dbReference>
<dbReference type="PRINTS" id="PR00320">
    <property type="entry name" value="GPROTEINBRPT"/>
</dbReference>
<feature type="repeat" description="WD" evidence="4">
    <location>
        <begin position="844"/>
        <end position="885"/>
    </location>
</feature>
<feature type="transmembrane region" description="Helical" evidence="6">
    <location>
        <begin position="1764"/>
        <end position="1787"/>
    </location>
</feature>
<dbReference type="PROSITE" id="PS50294">
    <property type="entry name" value="WD_REPEATS_REGION"/>
    <property type="match status" value="6"/>
</dbReference>
<organism evidence="8 9">
    <name type="scientific">Pichia californica</name>
    <dbReference type="NCBI Taxonomy" id="460514"/>
    <lineage>
        <taxon>Eukaryota</taxon>
        <taxon>Fungi</taxon>
        <taxon>Dikarya</taxon>
        <taxon>Ascomycota</taxon>
        <taxon>Saccharomycotina</taxon>
        <taxon>Pichiomycetes</taxon>
        <taxon>Pichiales</taxon>
        <taxon>Pichiaceae</taxon>
        <taxon>Pichia</taxon>
    </lineage>
</organism>
<dbReference type="GO" id="GO:0030490">
    <property type="term" value="P:maturation of SSU-rRNA"/>
    <property type="evidence" value="ECO:0007669"/>
    <property type="project" value="TreeGrafter"/>
</dbReference>
<keyword evidence="1 4" id="KW-0853">WD repeat</keyword>
<sequence length="1936" mass="221923">MSSTDNFLQITGCGNRDLARKYLAQSGGRIDLAIDNYYNQQGSSSNNNNNSNKNNSFNSTSAIPSNHAMESLTQVFSHYAEPSDPNKMDIDGTIAYFTDLNIDVENDVEAIIAAYLLESPSTGVFNKKSFLNNWAKVNALTIPDMTLYLHKVKSDNSLMDQVNKFAFEYALEKGQRKLNIDDAVALWRIVYKDILQSGIETTASKFIEDFIANSVFGVISTRSNVIYNSKSNTVYSSALDSVIEWNYKTETKVSSIIDTITPGSLNSSSLLPPAEITRLAFSSFANLLAIGLSNGEIKVWDLSTDSLIIKFQGHKSSITCLEFDLNGTFLTSGSNDSTIIIWDLISETGLVKFKGHKNAITSIHYYNDNYLISTSKDGLIKIWDMKINQCIETHLAHNGESWSMSVFKYNDDKEMILTTGLNGECKLWNLDIKQNDGYKISEYGVFQKQSKNRVVDIKFDSFNKLLFIANADKLVEIFRLRSISEIEKATSKRIKRLTEKGMSQDEINESLELSKIQMLICPFTIIFCESKITNITLIDSNSKDINLFVNNSNNTLNYWNIKLPENIKKHNNINDKISTLKYSVERPGHRNDIRSIDINDDNSLLYTGSNNQIKIWNLKTLNCIRSIEKIGNVVCGKFLPGGSLLVIGLKNGDLKLIDLSTSEVIHLVENAHEDSIWSIEITNDGKTIVTGSSDKMVKYWEIKINNLESKLNLFHTKTLELNESIISLKISSDSKYLSVSLMDNTVKVFFFDTLKFYLSLYGHKLPVLSMDISFDSKMIITCSADKNVRIWGLDFGDCHKSIFAHDDSIMNIKFFPQSHNFLTCSKDKFIKYWDGDKFDQIQKFAAHTGEVWGLTISNDSEFFISVSHDFSIRIWKQDNDEVFIQEEREKELDELYENELLTSLEGDDITPRKKIEDADEDENLDDAEAVRAKTMENLKASEKLIEAIDMLDDEENALLRAMNTTPSEYLFDTLSKIKPNQVEDSLLVLPFSHTVKLLKAISKWTKNGDLLQKNTSKLNTICRTLFFIVRSNHLELISQNDETFKNEIISLKDQLREMIKGTTKDIGFNIQGLKFLQNRWSQDHSHIYTDENDQTQLNDGSEKPCSNCIKLSTIDSCNYDCDALRRKDNIEIKEWRLPAKKSTNIKQNDPTVVNNSNSNLNLNSYNEQNTNIIINTPEISILEVKFYPAIQYLIYRKPSNTQIRPVFFSFYVRQPHFLSSKFLHSFKQVLNNERKAWKTKNFNKQFQLVDLLYSCQGSDCNNGNYDSLNSLVEKLICSNYYAILERLKYFKSELNMVLLDSYLPMGVVQLIFHHYFNIKPTGIFFKKPKKTFEYSHIALIASIIELTNIFTKHEETVKFNFPIPQQNNEFNELAVKLLNASNYRRKSSIFSVYTLLNLRLSLMIYGDAQSSGVNMQNSYPLYQSAVNICIAMGLHTDQDKLIVIDFQDPEKQNNKEIAFSNEIPIISIKLLWNYLLILDANFYIDASILPFIDDRYCHGFYKIPNNDQNKSSKMFTDTIKMISFSMIGDKITSLKKLFDDVTKINNLLIELKLPDNFEMIDKNENLWRSFYLKFKLLNLLFLYQFTISSLLDQSNLSKHYTSEVLENSKNKEIIKNLKNECAIKCKLIYFIGLNTILGISKSKVSYKFLLYNRELFSAWIGIETIAFIDMVISKNIFEKKDFINPLYADNEGHFKLPDPPVFYTKELENVLLEFNTFRDSEILSKIEEACNPGIIVSFLTEVYESILNIPALFSDYKFFVMTKLFLLTIYFLYCYISVHFTTDLVIFNNFDKLKNLTQKIICKHLQNGKLSHLLPTDFIIKSLKTSNDQKEDDIVSNLNVTMDNNNNNNTLNAITATTATAITTTSTNNNINNNNIFDNMNNNECYNNTPTVDGWNSDLMSNVDPLLFDGIASSVFEDEGMISIFNDINQMFNQPI</sequence>
<dbReference type="InterPro" id="IPR019775">
    <property type="entry name" value="WD40_repeat_CS"/>
</dbReference>
<dbReference type="InterPro" id="IPR007148">
    <property type="entry name" value="SSU_processome_Utp12"/>
</dbReference>
<dbReference type="PROSITE" id="PS00678">
    <property type="entry name" value="WD_REPEATS_1"/>
    <property type="match status" value="3"/>
</dbReference>
<dbReference type="InterPro" id="IPR020472">
    <property type="entry name" value="WD40_PAC1"/>
</dbReference>
<evidence type="ECO:0000259" key="7">
    <source>
        <dbReference type="PROSITE" id="PS51229"/>
    </source>
</evidence>
<feature type="compositionally biased region" description="Low complexity" evidence="5">
    <location>
        <begin position="43"/>
        <end position="61"/>
    </location>
</feature>
<feature type="repeat" description="WD" evidence="4">
    <location>
        <begin position="760"/>
        <end position="801"/>
    </location>
</feature>
<keyword evidence="9" id="KW-1185">Reference proteome</keyword>
<dbReference type="PANTHER" id="PTHR19853:SF0">
    <property type="entry name" value="WD REPEAT-CONTAINING PROTEIN 3"/>
    <property type="match status" value="1"/>
</dbReference>
<keyword evidence="6" id="KW-0812">Transmembrane</keyword>
<feature type="repeat" description="WD" evidence="4">
    <location>
        <begin position="586"/>
        <end position="626"/>
    </location>
</feature>
<dbReference type="GO" id="GO:0032040">
    <property type="term" value="C:small-subunit processome"/>
    <property type="evidence" value="ECO:0007669"/>
    <property type="project" value="TreeGrafter"/>
</dbReference>
<dbReference type="InterPro" id="IPR051570">
    <property type="entry name" value="TBC1_cilium_biogenesis"/>
</dbReference>
<evidence type="ECO:0000256" key="1">
    <source>
        <dbReference type="ARBA" id="ARBA00022574"/>
    </source>
</evidence>
<keyword evidence="6" id="KW-0472">Membrane</keyword>
<dbReference type="PROSITE" id="PS50082">
    <property type="entry name" value="WD_REPEATS_2"/>
    <property type="match status" value="8"/>
</dbReference>
<dbReference type="SUPFAM" id="SSF50978">
    <property type="entry name" value="WD40 repeat-like"/>
    <property type="match status" value="2"/>
</dbReference>
<evidence type="ECO:0000256" key="2">
    <source>
        <dbReference type="ARBA" id="ARBA00022737"/>
    </source>
</evidence>
<evidence type="ECO:0000256" key="6">
    <source>
        <dbReference type="SAM" id="Phobius"/>
    </source>
</evidence>
<dbReference type="Gene3D" id="1.10.8.10">
    <property type="entry name" value="DNA helicase RuvA subunit, C-terminal domain"/>
    <property type="match status" value="1"/>
</dbReference>
<dbReference type="InterPro" id="IPR001680">
    <property type="entry name" value="WD40_rpt"/>
</dbReference>
<dbReference type="InterPro" id="IPR015943">
    <property type="entry name" value="WD40/YVTN_repeat-like_dom_sf"/>
</dbReference>
<feature type="region of interest" description="Disordered" evidence="5">
    <location>
        <begin position="41"/>
        <end position="63"/>
    </location>
</feature>
<dbReference type="PROSITE" id="PS51229">
    <property type="entry name" value="DCUN1"/>
    <property type="match status" value="1"/>
</dbReference>
<dbReference type="GO" id="GO:0030515">
    <property type="term" value="F:snoRNA binding"/>
    <property type="evidence" value="ECO:0007669"/>
    <property type="project" value="TreeGrafter"/>
</dbReference>
<dbReference type="Pfam" id="PF14555">
    <property type="entry name" value="UBA_4"/>
    <property type="match status" value="1"/>
</dbReference>
<protein>
    <recommendedName>
        <fullName evidence="7">DCUN1 domain-containing protein</fullName>
    </recommendedName>
</protein>
<dbReference type="Gene3D" id="1.10.238.10">
    <property type="entry name" value="EF-hand"/>
    <property type="match status" value="1"/>
</dbReference>
<evidence type="ECO:0000256" key="4">
    <source>
        <dbReference type="PROSITE-ProRule" id="PRU00221"/>
    </source>
</evidence>
<name>A0A9P7BGC7_9ASCO</name>
<feature type="repeat" description="WD" evidence="4">
    <location>
        <begin position="353"/>
        <end position="393"/>
    </location>
</feature>
<keyword evidence="6" id="KW-1133">Transmembrane helix</keyword>
<dbReference type="Pfam" id="PF25172">
    <property type="entry name" value="Beta-prop_WDR3_2nd"/>
    <property type="match status" value="1"/>
</dbReference>
<feature type="repeat" description="WD" evidence="4">
    <location>
        <begin position="311"/>
        <end position="344"/>
    </location>
</feature>
<dbReference type="Gene3D" id="2.130.10.10">
    <property type="entry name" value="YVTN repeat-like/Quinoprotein amine dehydrogenase"/>
    <property type="match status" value="3"/>
</dbReference>
<dbReference type="Proteomes" id="UP000697127">
    <property type="component" value="Unassembled WGS sequence"/>
</dbReference>
<evidence type="ECO:0000256" key="3">
    <source>
        <dbReference type="ARBA" id="ARBA00038229"/>
    </source>
</evidence>
<evidence type="ECO:0000313" key="9">
    <source>
        <dbReference type="Proteomes" id="UP000697127"/>
    </source>
</evidence>
<evidence type="ECO:0000256" key="5">
    <source>
        <dbReference type="SAM" id="MobiDB-lite"/>
    </source>
</evidence>
<dbReference type="InterPro" id="IPR005176">
    <property type="entry name" value="PONY_dom"/>
</dbReference>
<keyword evidence="2" id="KW-0677">Repeat</keyword>
<proteinExistence type="inferred from homology"/>
<dbReference type="Gene3D" id="1.10.238.200">
    <property type="entry name" value="Cullin, PONY binding domain"/>
    <property type="match status" value="1"/>
</dbReference>
<dbReference type="FunFam" id="2.130.10.10:FF:000157">
    <property type="entry name" value="WD repeat domain 3"/>
    <property type="match status" value="1"/>
</dbReference>
<dbReference type="Pfam" id="PF04003">
    <property type="entry name" value="Utp12"/>
    <property type="match status" value="1"/>
</dbReference>
<dbReference type="Pfam" id="PF25173">
    <property type="entry name" value="Beta-prop_WDR3_1st"/>
    <property type="match status" value="1"/>
</dbReference>
<dbReference type="GO" id="GO:0034388">
    <property type="term" value="C:Pwp2p-containing subcomplex of 90S preribosome"/>
    <property type="evidence" value="ECO:0007669"/>
    <property type="project" value="TreeGrafter"/>
</dbReference>
<accession>A0A9P7BGC7</accession>
<feature type="repeat" description="WD" evidence="4">
    <location>
        <begin position="802"/>
        <end position="834"/>
    </location>
</feature>
<dbReference type="PANTHER" id="PTHR19853">
    <property type="entry name" value="WD REPEAT CONTAINING PROTEIN 3 WDR3"/>
    <property type="match status" value="1"/>
</dbReference>
<feature type="domain" description="DCUN1" evidence="7">
    <location>
        <begin position="67"/>
        <end position="265"/>
    </location>
</feature>